<dbReference type="Proteomes" id="UP000007267">
    <property type="component" value="Unassembled WGS sequence"/>
</dbReference>
<evidence type="ECO:0000313" key="2">
    <source>
        <dbReference type="Ensembl" id="ENSPSIP00000001505.1"/>
    </source>
</evidence>
<dbReference type="Ensembl" id="ENSPSIT00000001515.1">
    <property type="protein sequence ID" value="ENSPSIP00000001511.1"/>
    <property type="gene ID" value="ENSPSIG00000001515.1"/>
</dbReference>
<protein>
    <submittedName>
        <fullName evidence="2">Uncharacterized protein</fullName>
    </submittedName>
</protein>
<organism evidence="2 3">
    <name type="scientific">Pelodiscus sinensis</name>
    <name type="common">Chinese softshell turtle</name>
    <name type="synonym">Trionyx sinensis</name>
    <dbReference type="NCBI Taxonomy" id="13735"/>
    <lineage>
        <taxon>Eukaryota</taxon>
        <taxon>Metazoa</taxon>
        <taxon>Chordata</taxon>
        <taxon>Craniata</taxon>
        <taxon>Vertebrata</taxon>
        <taxon>Euteleostomi</taxon>
        <taxon>Archelosauria</taxon>
        <taxon>Testudinata</taxon>
        <taxon>Testudines</taxon>
        <taxon>Cryptodira</taxon>
        <taxon>Trionychia</taxon>
        <taxon>Trionychidae</taxon>
        <taxon>Pelodiscus</taxon>
    </lineage>
</organism>
<evidence type="ECO:0000313" key="3">
    <source>
        <dbReference type="Proteomes" id="UP000007267"/>
    </source>
</evidence>
<dbReference type="HOGENOM" id="CLU_141378_0_0_1"/>
<dbReference type="eggNOG" id="ENOG502S9G9">
    <property type="taxonomic scope" value="Eukaryota"/>
</dbReference>
<reference evidence="3" key="1">
    <citation type="submission" date="2011-10" db="EMBL/GenBank/DDBJ databases">
        <authorList>
            <consortium name="Soft-shell Turtle Genome Consortium"/>
        </authorList>
    </citation>
    <scope>NUCLEOTIDE SEQUENCE [LARGE SCALE GENOMIC DNA]</scope>
    <source>
        <strain evidence="3">Daiwa-1</strain>
    </source>
</reference>
<dbReference type="EMBL" id="AGCU01119596">
    <property type="status" value="NOT_ANNOTATED_CDS"/>
    <property type="molecule type" value="Genomic_DNA"/>
</dbReference>
<feature type="region of interest" description="Disordered" evidence="1">
    <location>
        <begin position="1"/>
        <end position="41"/>
    </location>
</feature>
<feature type="compositionally biased region" description="Basic and acidic residues" evidence="1">
    <location>
        <begin position="1"/>
        <end position="22"/>
    </location>
</feature>
<accession>K7F0E5</accession>
<dbReference type="AlphaFoldDB" id="K7F0E5"/>
<name>K7F0E5_PELSI</name>
<feature type="region of interest" description="Disordered" evidence="1">
    <location>
        <begin position="132"/>
        <end position="156"/>
    </location>
</feature>
<reference evidence="3" key="2">
    <citation type="journal article" date="2013" name="Nat. Genet.">
        <title>The draft genomes of soft-shell turtle and green sea turtle yield insights into the development and evolution of the turtle-specific body plan.</title>
        <authorList>
            <person name="Wang Z."/>
            <person name="Pascual-Anaya J."/>
            <person name="Zadissa A."/>
            <person name="Li W."/>
            <person name="Niimura Y."/>
            <person name="Huang Z."/>
            <person name="Li C."/>
            <person name="White S."/>
            <person name="Xiong Z."/>
            <person name="Fang D."/>
            <person name="Wang B."/>
            <person name="Ming Y."/>
            <person name="Chen Y."/>
            <person name="Zheng Y."/>
            <person name="Kuraku S."/>
            <person name="Pignatelli M."/>
            <person name="Herrero J."/>
            <person name="Beal K."/>
            <person name="Nozawa M."/>
            <person name="Li Q."/>
            <person name="Wang J."/>
            <person name="Zhang H."/>
            <person name="Yu L."/>
            <person name="Shigenobu S."/>
            <person name="Wang J."/>
            <person name="Liu J."/>
            <person name="Flicek P."/>
            <person name="Searle S."/>
            <person name="Wang J."/>
            <person name="Kuratani S."/>
            <person name="Yin Y."/>
            <person name="Aken B."/>
            <person name="Zhang G."/>
            <person name="Irie N."/>
        </authorList>
    </citation>
    <scope>NUCLEOTIDE SEQUENCE [LARGE SCALE GENOMIC DNA]</scope>
    <source>
        <strain evidence="3">Daiwa-1</strain>
    </source>
</reference>
<sequence length="156" mass="15609">QGVALVDRHRVGDPVPGIHDDTGGSSGGVQGQHGLDGHVHSRGVEGLKHDLRHLLPVGLGIQGGFGEQDGVLLGGNPQLVVEGVVPDLLHVVPVGDDAVLDGILQGEDASLALGLVAHVAVLLPHAHHDPLVPGAPHDGGEHGSGGIVPSKAGLAH</sequence>
<keyword evidence="3" id="KW-1185">Reference proteome</keyword>
<dbReference type="GeneTree" id="ENSGT00940000168116"/>
<reference evidence="2" key="3">
    <citation type="submission" date="2025-05" db="UniProtKB">
        <authorList>
            <consortium name="Ensembl"/>
        </authorList>
    </citation>
    <scope>IDENTIFICATION</scope>
</reference>
<dbReference type="Ensembl" id="ENSPSIT00000001509.1">
    <property type="protein sequence ID" value="ENSPSIP00000001505.1"/>
    <property type="gene ID" value="ENSPSIG00000001509.1"/>
</dbReference>
<evidence type="ECO:0000256" key="1">
    <source>
        <dbReference type="SAM" id="MobiDB-lite"/>
    </source>
</evidence>
<proteinExistence type="predicted"/>